<accession>A0A9Q1CE48</accession>
<dbReference type="Gene3D" id="1.10.340.70">
    <property type="match status" value="1"/>
</dbReference>
<protein>
    <recommendedName>
        <fullName evidence="1">Integrase zinc-binding domain-containing protein</fullName>
    </recommendedName>
</protein>
<feature type="domain" description="Integrase zinc-binding" evidence="1">
    <location>
        <begin position="5"/>
        <end position="41"/>
    </location>
</feature>
<reference evidence="2" key="1">
    <citation type="submission" date="2021-10" db="EMBL/GenBank/DDBJ databases">
        <title>Tropical sea cucumber genome reveals ecological adaptation and Cuvierian tubules defense mechanism.</title>
        <authorList>
            <person name="Chen T."/>
        </authorList>
    </citation>
    <scope>NUCLEOTIDE SEQUENCE</scope>
    <source>
        <strain evidence="2">Nanhai2018</strain>
        <tissue evidence="2">Muscle</tissue>
    </source>
</reference>
<dbReference type="InterPro" id="IPR041588">
    <property type="entry name" value="Integrase_H2C2"/>
</dbReference>
<name>A0A9Q1CE48_HOLLE</name>
<dbReference type="AlphaFoldDB" id="A0A9Q1CE48"/>
<organism evidence="2 3">
    <name type="scientific">Holothuria leucospilota</name>
    <name type="common">Black long sea cucumber</name>
    <name type="synonym">Mertensiothuria leucospilota</name>
    <dbReference type="NCBI Taxonomy" id="206669"/>
    <lineage>
        <taxon>Eukaryota</taxon>
        <taxon>Metazoa</taxon>
        <taxon>Echinodermata</taxon>
        <taxon>Eleutherozoa</taxon>
        <taxon>Echinozoa</taxon>
        <taxon>Holothuroidea</taxon>
        <taxon>Aspidochirotacea</taxon>
        <taxon>Aspidochirotida</taxon>
        <taxon>Holothuriidae</taxon>
        <taxon>Holothuria</taxon>
    </lineage>
</organism>
<gene>
    <name evidence="2" type="ORF">HOLleu_09923</name>
</gene>
<dbReference type="EMBL" id="JAIZAY010000004">
    <property type="protein sequence ID" value="KAJ8043010.1"/>
    <property type="molecule type" value="Genomic_DNA"/>
</dbReference>
<comment type="caution">
    <text evidence="2">The sequence shown here is derived from an EMBL/GenBank/DDBJ whole genome shotgun (WGS) entry which is preliminary data.</text>
</comment>
<dbReference type="Pfam" id="PF17921">
    <property type="entry name" value="Integrase_H2C2"/>
    <property type="match status" value="1"/>
</dbReference>
<evidence type="ECO:0000313" key="3">
    <source>
        <dbReference type="Proteomes" id="UP001152320"/>
    </source>
</evidence>
<proteinExistence type="predicted"/>
<evidence type="ECO:0000259" key="1">
    <source>
        <dbReference type="Pfam" id="PF17921"/>
    </source>
</evidence>
<evidence type="ECO:0000313" key="2">
    <source>
        <dbReference type="EMBL" id="KAJ8043010.1"/>
    </source>
</evidence>
<sequence>MGNRRVKRTIHLARERFHWSNMTKKITQHMTKCCSCHKGKDNVSITCTDTE</sequence>
<keyword evidence="3" id="KW-1185">Reference proteome</keyword>
<dbReference type="Proteomes" id="UP001152320">
    <property type="component" value="Chromosome 4"/>
</dbReference>